<dbReference type="InterPro" id="IPR012135">
    <property type="entry name" value="Dihydroorotate_DH_1_2"/>
</dbReference>
<evidence type="ECO:0000313" key="8">
    <source>
        <dbReference type="EMBL" id="PWV65576.1"/>
    </source>
</evidence>
<dbReference type="PANTHER" id="PTHR48109:SF3">
    <property type="entry name" value="SLL0744 PROTEIN"/>
    <property type="match status" value="1"/>
</dbReference>
<comment type="caution">
    <text evidence="8">The sequence shown here is derived from an EMBL/GenBank/DDBJ whole genome shotgun (WGS) entry which is preliminary data.</text>
</comment>
<evidence type="ECO:0000313" key="9">
    <source>
        <dbReference type="Proteomes" id="UP000246569"/>
    </source>
</evidence>
<dbReference type="UniPathway" id="UPA00070"/>
<evidence type="ECO:0000256" key="1">
    <source>
        <dbReference type="ARBA" id="ARBA00001917"/>
    </source>
</evidence>
<evidence type="ECO:0000256" key="2">
    <source>
        <dbReference type="ARBA" id="ARBA00004725"/>
    </source>
</evidence>
<dbReference type="PIRSF" id="PIRSF000164">
    <property type="entry name" value="DHO_oxidase"/>
    <property type="match status" value="1"/>
</dbReference>
<dbReference type="AlphaFoldDB" id="A0A317MZH6"/>
<keyword evidence="5" id="KW-0665">Pyrimidine biosynthesis</keyword>
<comment type="cofactor">
    <cofactor evidence="1">
        <name>FMN</name>
        <dbReference type="ChEBI" id="CHEBI:58210"/>
    </cofactor>
</comment>
<dbReference type="GO" id="GO:0005737">
    <property type="term" value="C:cytoplasm"/>
    <property type="evidence" value="ECO:0007669"/>
    <property type="project" value="InterPro"/>
</dbReference>
<proteinExistence type="predicted"/>
<accession>A0A317MZH6</accession>
<feature type="domain" description="Dihydroorotate dehydrogenase catalytic" evidence="7">
    <location>
        <begin position="88"/>
        <end position="279"/>
    </location>
</feature>
<dbReference type="SUPFAM" id="SSF51395">
    <property type="entry name" value="FMN-linked oxidoreductases"/>
    <property type="match status" value="1"/>
</dbReference>
<evidence type="ECO:0000256" key="3">
    <source>
        <dbReference type="ARBA" id="ARBA00022630"/>
    </source>
</evidence>
<dbReference type="EMBL" id="QGTJ01000001">
    <property type="protein sequence ID" value="PWV65576.1"/>
    <property type="molecule type" value="Genomic_DNA"/>
</dbReference>
<dbReference type="Pfam" id="PF01180">
    <property type="entry name" value="DHO_dh"/>
    <property type="match status" value="1"/>
</dbReference>
<keyword evidence="4" id="KW-0288">FMN</keyword>
<keyword evidence="3" id="KW-0285">Flavoprotein</keyword>
<dbReference type="CDD" id="cd04739">
    <property type="entry name" value="DHOD_like"/>
    <property type="match status" value="1"/>
</dbReference>
<keyword evidence="6" id="KW-0560">Oxidoreductase</keyword>
<evidence type="ECO:0000256" key="4">
    <source>
        <dbReference type="ARBA" id="ARBA00022643"/>
    </source>
</evidence>
<dbReference type="InterPro" id="IPR005720">
    <property type="entry name" value="Dihydroorotate_DH_cat"/>
</dbReference>
<dbReference type="GO" id="GO:0044205">
    <property type="term" value="P:'de novo' UMP biosynthetic process"/>
    <property type="evidence" value="ECO:0007669"/>
    <property type="project" value="UniProtKB-UniPathway"/>
</dbReference>
<dbReference type="InterPro" id="IPR013785">
    <property type="entry name" value="Aldolase_TIM"/>
</dbReference>
<evidence type="ECO:0000259" key="7">
    <source>
        <dbReference type="Pfam" id="PF01180"/>
    </source>
</evidence>
<reference evidence="8 9" key="1">
    <citation type="submission" date="2018-05" db="EMBL/GenBank/DDBJ databases">
        <title>Genomic Encyclopedia of Type Strains, Phase IV (KMG-IV): sequencing the most valuable type-strain genomes for metagenomic binning, comparative biology and taxonomic classification.</title>
        <authorList>
            <person name="Goeker M."/>
        </authorList>
    </citation>
    <scope>NUCLEOTIDE SEQUENCE [LARGE SCALE GENOMIC DNA]</scope>
    <source>
        <strain evidence="8 9">DSM 23606</strain>
    </source>
</reference>
<dbReference type="Gene3D" id="3.20.20.70">
    <property type="entry name" value="Aldolase class I"/>
    <property type="match status" value="1"/>
</dbReference>
<sequence length="337" mass="37440">MSDLSTTYLGLRLANPLIAGASPLSRSVDHALKLEDAGAAALVMFSLFEEDIIEQEENWLRFVDQAALGHGEADSFLPEPPAYRSTLDRYVEQLSKLKQRLSIPVIASLNGVSREGWLHHARKLEEAGADALELNVYYLAGTPAESAVDVEQRYLDLLATLRAEVNLPIAMKLSPQFSALPHFVRRLEGEGANGVVLFNRFYQPDIDLDTLKLVHEPSLSRPEDVRLALHWIAILRGRVHCSIAASGGVHSADEALRMLLVGADAVQMCSTLLQHGASRLRETLSAMQQWLEEREYDSVAQLRGSLSEARISDPGGYERVHYRETLHSWESAPGVWR</sequence>
<evidence type="ECO:0000256" key="6">
    <source>
        <dbReference type="ARBA" id="ARBA00023002"/>
    </source>
</evidence>
<dbReference type="GO" id="GO:0004152">
    <property type="term" value="F:dihydroorotate dehydrogenase activity"/>
    <property type="evidence" value="ECO:0007669"/>
    <property type="project" value="InterPro"/>
</dbReference>
<dbReference type="RefSeq" id="WP_246004481.1">
    <property type="nucleotide sequence ID" value="NZ_QGTJ01000001.1"/>
</dbReference>
<gene>
    <name evidence="8" type="ORF">C7443_10160</name>
</gene>
<dbReference type="PANTHER" id="PTHR48109">
    <property type="entry name" value="DIHYDROOROTATE DEHYDROGENASE (QUINONE), MITOCHONDRIAL-RELATED"/>
    <property type="match status" value="1"/>
</dbReference>
<dbReference type="InterPro" id="IPR050074">
    <property type="entry name" value="DHO_dehydrogenase"/>
</dbReference>
<keyword evidence="9" id="KW-1185">Reference proteome</keyword>
<dbReference type="Proteomes" id="UP000246569">
    <property type="component" value="Unassembled WGS sequence"/>
</dbReference>
<dbReference type="GO" id="GO:0006207">
    <property type="term" value="P:'de novo' pyrimidine nucleobase biosynthetic process"/>
    <property type="evidence" value="ECO:0007669"/>
    <property type="project" value="TreeGrafter"/>
</dbReference>
<name>A0A317MZH6_9GAMM</name>
<evidence type="ECO:0000256" key="5">
    <source>
        <dbReference type="ARBA" id="ARBA00022975"/>
    </source>
</evidence>
<comment type="pathway">
    <text evidence="2">Pyrimidine metabolism; UMP biosynthesis via de novo pathway.</text>
</comment>
<protein>
    <submittedName>
        <fullName evidence="8">Dihydroorotate dehydrogenase (Fumarate)</fullName>
    </submittedName>
</protein>
<organism evidence="8 9">
    <name type="scientific">Plasticicumulans acidivorans</name>
    <dbReference type="NCBI Taxonomy" id="886464"/>
    <lineage>
        <taxon>Bacteria</taxon>
        <taxon>Pseudomonadati</taxon>
        <taxon>Pseudomonadota</taxon>
        <taxon>Gammaproteobacteria</taxon>
        <taxon>Candidatus Competibacteraceae</taxon>
        <taxon>Plasticicumulans</taxon>
    </lineage>
</organism>
<dbReference type="NCBIfam" id="NF005741">
    <property type="entry name" value="PRK07565.1"/>
    <property type="match status" value="1"/>
</dbReference>